<evidence type="ECO:0000256" key="9">
    <source>
        <dbReference type="ARBA" id="ARBA00022993"/>
    </source>
</evidence>
<evidence type="ECO:0000259" key="11">
    <source>
        <dbReference type="Pfam" id="PF01467"/>
    </source>
</evidence>
<dbReference type="NCBIfam" id="TIGR00125">
    <property type="entry name" value="cyt_tran_rel"/>
    <property type="match status" value="1"/>
</dbReference>
<evidence type="ECO:0000256" key="10">
    <source>
        <dbReference type="ARBA" id="ARBA00029346"/>
    </source>
</evidence>
<keyword evidence="8" id="KW-0460">Magnesium</keyword>
<evidence type="ECO:0000313" key="12">
    <source>
        <dbReference type="EMBL" id="GAI86014.1"/>
    </source>
</evidence>
<gene>
    <name evidence="12" type="ORF">S12H4_17582</name>
</gene>
<accession>X1U171</accession>
<name>X1U171_9ZZZZ</name>
<keyword evidence="6" id="KW-0547">Nucleotide-binding</keyword>
<evidence type="ECO:0000256" key="1">
    <source>
        <dbReference type="ARBA" id="ARBA00012392"/>
    </source>
</evidence>
<keyword evidence="4" id="KW-0808">Transferase</keyword>
<sequence length="96" mass="11247">MERIAIFPGSFDPFTIGHESIVRRAFSIFDKIFIAIGYNTDKRGFFPLEKRVGWIKQVFENDPQVVVDYYEGLTVDFCRKVNAKYILRGIKNSCRF</sequence>
<evidence type="ECO:0000256" key="8">
    <source>
        <dbReference type="ARBA" id="ARBA00022842"/>
    </source>
</evidence>
<reference evidence="12" key="1">
    <citation type="journal article" date="2014" name="Front. Microbiol.">
        <title>High frequency of phylogenetically diverse reductive dehalogenase-homologous genes in deep subseafloor sedimentary metagenomes.</title>
        <authorList>
            <person name="Kawai M."/>
            <person name="Futagami T."/>
            <person name="Toyoda A."/>
            <person name="Takaki Y."/>
            <person name="Nishi S."/>
            <person name="Hori S."/>
            <person name="Arai W."/>
            <person name="Tsubouchi T."/>
            <person name="Morono Y."/>
            <person name="Uchiyama I."/>
            <person name="Ito T."/>
            <person name="Fujiyama A."/>
            <person name="Inagaki F."/>
            <person name="Takami H."/>
        </authorList>
    </citation>
    <scope>NUCLEOTIDE SEQUENCE</scope>
    <source>
        <strain evidence="12">Expedition CK06-06</strain>
    </source>
</reference>
<dbReference type="GO" id="GO:0005524">
    <property type="term" value="F:ATP binding"/>
    <property type="evidence" value="ECO:0007669"/>
    <property type="project" value="UniProtKB-KW"/>
</dbReference>
<evidence type="ECO:0000256" key="3">
    <source>
        <dbReference type="ARBA" id="ARBA00022490"/>
    </source>
</evidence>
<evidence type="ECO:0000256" key="7">
    <source>
        <dbReference type="ARBA" id="ARBA00022840"/>
    </source>
</evidence>
<proteinExistence type="predicted"/>
<dbReference type="PANTHER" id="PTHR21342:SF1">
    <property type="entry name" value="PHOSPHOPANTETHEINE ADENYLYLTRANSFERASE"/>
    <property type="match status" value="1"/>
</dbReference>
<evidence type="ECO:0000256" key="4">
    <source>
        <dbReference type="ARBA" id="ARBA00022679"/>
    </source>
</evidence>
<dbReference type="GO" id="GO:0004595">
    <property type="term" value="F:pantetheine-phosphate adenylyltransferase activity"/>
    <property type="evidence" value="ECO:0007669"/>
    <property type="project" value="UniProtKB-EC"/>
</dbReference>
<dbReference type="SUPFAM" id="SSF52374">
    <property type="entry name" value="Nucleotidylyl transferase"/>
    <property type="match status" value="1"/>
</dbReference>
<dbReference type="PRINTS" id="PR01020">
    <property type="entry name" value="LPSBIOSNTHSS"/>
</dbReference>
<feature type="domain" description="Cytidyltransferase-like" evidence="11">
    <location>
        <begin position="6"/>
        <end position="89"/>
    </location>
</feature>
<dbReference type="EMBL" id="BARW01008610">
    <property type="protein sequence ID" value="GAI86014.1"/>
    <property type="molecule type" value="Genomic_DNA"/>
</dbReference>
<keyword evidence="3" id="KW-0963">Cytoplasm</keyword>
<dbReference type="Pfam" id="PF01467">
    <property type="entry name" value="CTP_transf_like"/>
    <property type="match status" value="1"/>
</dbReference>
<dbReference type="GO" id="GO:0015937">
    <property type="term" value="P:coenzyme A biosynthetic process"/>
    <property type="evidence" value="ECO:0007669"/>
    <property type="project" value="UniProtKB-KW"/>
</dbReference>
<organism evidence="12">
    <name type="scientific">marine sediment metagenome</name>
    <dbReference type="NCBI Taxonomy" id="412755"/>
    <lineage>
        <taxon>unclassified sequences</taxon>
        <taxon>metagenomes</taxon>
        <taxon>ecological metagenomes</taxon>
    </lineage>
</organism>
<evidence type="ECO:0000256" key="6">
    <source>
        <dbReference type="ARBA" id="ARBA00022741"/>
    </source>
</evidence>
<evidence type="ECO:0000256" key="5">
    <source>
        <dbReference type="ARBA" id="ARBA00022695"/>
    </source>
</evidence>
<protein>
    <recommendedName>
        <fullName evidence="2">Phosphopantetheine adenylyltransferase</fullName>
        <ecNumber evidence="1">2.7.7.3</ecNumber>
    </recommendedName>
</protein>
<comment type="caution">
    <text evidence="12">The sequence shown here is derived from an EMBL/GenBank/DDBJ whole genome shotgun (WGS) entry which is preliminary data.</text>
</comment>
<dbReference type="EC" id="2.7.7.3" evidence="1"/>
<evidence type="ECO:0000256" key="2">
    <source>
        <dbReference type="ARBA" id="ARBA00013868"/>
    </source>
</evidence>
<dbReference type="InterPro" id="IPR001980">
    <property type="entry name" value="PPAT"/>
</dbReference>
<keyword evidence="5" id="KW-0548">Nucleotidyltransferase</keyword>
<keyword evidence="9" id="KW-0173">Coenzyme A biosynthesis</keyword>
<dbReference type="PANTHER" id="PTHR21342">
    <property type="entry name" value="PHOSPHOPANTETHEINE ADENYLYLTRANSFERASE"/>
    <property type="match status" value="1"/>
</dbReference>
<dbReference type="InterPro" id="IPR004821">
    <property type="entry name" value="Cyt_trans-like"/>
</dbReference>
<keyword evidence="7" id="KW-0067">ATP-binding</keyword>
<dbReference type="AlphaFoldDB" id="X1U171"/>
<dbReference type="InterPro" id="IPR014729">
    <property type="entry name" value="Rossmann-like_a/b/a_fold"/>
</dbReference>
<dbReference type="Gene3D" id="3.40.50.620">
    <property type="entry name" value="HUPs"/>
    <property type="match status" value="1"/>
</dbReference>
<comment type="catalytic activity">
    <reaction evidence="10">
        <text>(R)-4'-phosphopantetheine + ATP + H(+) = 3'-dephospho-CoA + diphosphate</text>
        <dbReference type="Rhea" id="RHEA:19801"/>
        <dbReference type="ChEBI" id="CHEBI:15378"/>
        <dbReference type="ChEBI" id="CHEBI:30616"/>
        <dbReference type="ChEBI" id="CHEBI:33019"/>
        <dbReference type="ChEBI" id="CHEBI:57328"/>
        <dbReference type="ChEBI" id="CHEBI:61723"/>
        <dbReference type="EC" id="2.7.7.3"/>
    </reaction>
</comment>